<comment type="caution">
    <text evidence="2">The sequence shown here is derived from an EMBL/GenBank/DDBJ whole genome shotgun (WGS) entry which is preliminary data.</text>
</comment>
<reference evidence="2" key="2">
    <citation type="journal article" date="2024" name="Plant">
        <title>Genomic evolution and insights into agronomic trait innovations of Sesamum species.</title>
        <authorList>
            <person name="Miao H."/>
            <person name="Wang L."/>
            <person name="Qu L."/>
            <person name="Liu H."/>
            <person name="Sun Y."/>
            <person name="Le M."/>
            <person name="Wang Q."/>
            <person name="Wei S."/>
            <person name="Zheng Y."/>
            <person name="Lin W."/>
            <person name="Duan Y."/>
            <person name="Cao H."/>
            <person name="Xiong S."/>
            <person name="Wang X."/>
            <person name="Wei L."/>
            <person name="Li C."/>
            <person name="Ma Q."/>
            <person name="Ju M."/>
            <person name="Zhao R."/>
            <person name="Li G."/>
            <person name="Mu C."/>
            <person name="Tian Q."/>
            <person name="Mei H."/>
            <person name="Zhang T."/>
            <person name="Gao T."/>
            <person name="Zhang H."/>
        </authorList>
    </citation>
    <scope>NUCLEOTIDE SEQUENCE</scope>
    <source>
        <strain evidence="2">3651</strain>
    </source>
</reference>
<dbReference type="EMBL" id="JACGWO010000002">
    <property type="protein sequence ID" value="KAK4434884.1"/>
    <property type="molecule type" value="Genomic_DNA"/>
</dbReference>
<sequence>MYITQGSHPAAAPRQSPVAAAAQQLSHPVCRKPPQPQPPQPLPFPPPAPNQSLRNPSLSSPRRRCHSPKLAPSQPLPPPSPCLRCHLPLPYPRRANPPPARSPRPIVGEG</sequence>
<reference evidence="2" key="1">
    <citation type="submission" date="2020-06" db="EMBL/GenBank/DDBJ databases">
        <authorList>
            <person name="Li T."/>
            <person name="Hu X."/>
            <person name="Zhang T."/>
            <person name="Song X."/>
            <person name="Zhang H."/>
            <person name="Dai N."/>
            <person name="Sheng W."/>
            <person name="Hou X."/>
            <person name="Wei L."/>
        </authorList>
    </citation>
    <scope>NUCLEOTIDE SEQUENCE</scope>
    <source>
        <strain evidence="2">3651</strain>
        <tissue evidence="2">Leaf</tissue>
    </source>
</reference>
<dbReference type="AlphaFoldDB" id="A0AAE2CUS5"/>
<protein>
    <submittedName>
        <fullName evidence="2">Uncharacterized protein</fullName>
    </submittedName>
</protein>
<evidence type="ECO:0000313" key="3">
    <source>
        <dbReference type="Proteomes" id="UP001293254"/>
    </source>
</evidence>
<feature type="compositionally biased region" description="Pro residues" evidence="1">
    <location>
        <begin position="89"/>
        <end position="102"/>
    </location>
</feature>
<evidence type="ECO:0000313" key="2">
    <source>
        <dbReference type="EMBL" id="KAK4434884.1"/>
    </source>
</evidence>
<feature type="region of interest" description="Disordered" evidence="1">
    <location>
        <begin position="1"/>
        <end position="110"/>
    </location>
</feature>
<dbReference type="Proteomes" id="UP001293254">
    <property type="component" value="Unassembled WGS sequence"/>
</dbReference>
<accession>A0AAE2CUS5</accession>
<feature type="compositionally biased region" description="Pro residues" evidence="1">
    <location>
        <begin position="31"/>
        <end position="49"/>
    </location>
</feature>
<name>A0AAE2CUS5_9LAMI</name>
<proteinExistence type="predicted"/>
<feature type="compositionally biased region" description="Low complexity" evidence="1">
    <location>
        <begin position="9"/>
        <end position="24"/>
    </location>
</feature>
<organism evidence="2 3">
    <name type="scientific">Sesamum alatum</name>
    <dbReference type="NCBI Taxonomy" id="300844"/>
    <lineage>
        <taxon>Eukaryota</taxon>
        <taxon>Viridiplantae</taxon>
        <taxon>Streptophyta</taxon>
        <taxon>Embryophyta</taxon>
        <taxon>Tracheophyta</taxon>
        <taxon>Spermatophyta</taxon>
        <taxon>Magnoliopsida</taxon>
        <taxon>eudicotyledons</taxon>
        <taxon>Gunneridae</taxon>
        <taxon>Pentapetalae</taxon>
        <taxon>asterids</taxon>
        <taxon>lamiids</taxon>
        <taxon>Lamiales</taxon>
        <taxon>Pedaliaceae</taxon>
        <taxon>Sesamum</taxon>
    </lineage>
</organism>
<keyword evidence="3" id="KW-1185">Reference proteome</keyword>
<feature type="compositionally biased region" description="Low complexity" evidence="1">
    <location>
        <begin position="50"/>
        <end position="60"/>
    </location>
</feature>
<gene>
    <name evidence="2" type="ORF">Salat_0651300</name>
</gene>
<evidence type="ECO:0000256" key="1">
    <source>
        <dbReference type="SAM" id="MobiDB-lite"/>
    </source>
</evidence>